<evidence type="ECO:0000313" key="1">
    <source>
        <dbReference type="EMBL" id="EFJ39967.1"/>
    </source>
</evidence>
<dbReference type="EMBL" id="GL378433">
    <property type="protein sequence ID" value="EFJ39967.1"/>
    <property type="molecule type" value="Genomic_DNA"/>
</dbReference>
<evidence type="ECO:0000313" key="2">
    <source>
        <dbReference type="Proteomes" id="UP000001058"/>
    </source>
</evidence>
<protein>
    <submittedName>
        <fullName evidence="1">Uncharacterized protein</fullName>
    </submittedName>
</protein>
<dbReference type="Proteomes" id="UP000001058">
    <property type="component" value="Unassembled WGS sequence"/>
</dbReference>
<dbReference type="GeneID" id="9625640"/>
<sequence>MPRVVTRQRRGTRIVDTAAVVVVVTVFPPPTRRVPSRAVRLQSTLLTLIKNLSKESSDFPRIGIKKYLAHISIFNVNQKPITQLSIRLTLHEHMIFILNLTRRTDLTRTALSRPMVSFVDLQRPTTKTEFGNHTQLVDRQINTQIACGIGALSCW</sequence>
<organism evidence="2">
    <name type="scientific">Volvox carteri f. nagariensis</name>
    <dbReference type="NCBI Taxonomy" id="3068"/>
    <lineage>
        <taxon>Eukaryota</taxon>
        <taxon>Viridiplantae</taxon>
        <taxon>Chlorophyta</taxon>
        <taxon>core chlorophytes</taxon>
        <taxon>Chlorophyceae</taxon>
        <taxon>CS clade</taxon>
        <taxon>Chlamydomonadales</taxon>
        <taxon>Volvocaceae</taxon>
        <taxon>Volvox</taxon>
    </lineage>
</organism>
<dbReference type="AlphaFoldDB" id="D8UJY4"/>
<dbReference type="KEGG" id="vcn:VOLCADRAFT_84711"/>
<proteinExistence type="predicted"/>
<gene>
    <name evidence="1" type="ORF">VOLCADRAFT_84711</name>
</gene>
<dbReference type="RefSeq" id="XP_002958962.1">
    <property type="nucleotide sequence ID" value="XM_002958916.1"/>
</dbReference>
<dbReference type="InParanoid" id="D8UJY4"/>
<keyword evidence="2" id="KW-1185">Reference proteome</keyword>
<reference evidence="1 2" key="1">
    <citation type="journal article" date="2010" name="Science">
        <title>Genomic analysis of organismal complexity in the multicellular green alga Volvox carteri.</title>
        <authorList>
            <person name="Prochnik S.E."/>
            <person name="Umen J."/>
            <person name="Nedelcu A.M."/>
            <person name="Hallmann A."/>
            <person name="Miller S.M."/>
            <person name="Nishii I."/>
            <person name="Ferris P."/>
            <person name="Kuo A."/>
            <person name="Mitros T."/>
            <person name="Fritz-Laylin L.K."/>
            <person name="Hellsten U."/>
            <person name="Chapman J."/>
            <person name="Simakov O."/>
            <person name="Rensing S.A."/>
            <person name="Terry A."/>
            <person name="Pangilinan J."/>
            <person name="Kapitonov V."/>
            <person name="Jurka J."/>
            <person name="Salamov A."/>
            <person name="Shapiro H."/>
            <person name="Schmutz J."/>
            <person name="Grimwood J."/>
            <person name="Lindquist E."/>
            <person name="Lucas S."/>
            <person name="Grigoriev I.V."/>
            <person name="Schmitt R."/>
            <person name="Kirk D."/>
            <person name="Rokhsar D.S."/>
        </authorList>
    </citation>
    <scope>NUCLEOTIDE SEQUENCE [LARGE SCALE GENOMIC DNA]</scope>
    <source>
        <strain evidence="2">f. Nagariensis / Eve</strain>
    </source>
</reference>
<accession>D8UJY4</accession>
<name>D8UJY4_VOLCA</name>